<dbReference type="Gene3D" id="2.60.40.10">
    <property type="entry name" value="Immunoglobulins"/>
    <property type="match status" value="1"/>
</dbReference>
<evidence type="ECO:0000256" key="3">
    <source>
        <dbReference type="ARBA" id="ARBA00009000"/>
    </source>
</evidence>
<dbReference type="Pfam" id="PF02922">
    <property type="entry name" value="CBM_48"/>
    <property type="match status" value="1"/>
</dbReference>
<sequence>MQTATKSTSTPRSNVSVQGMGSILHKEGVFFRVWAPHATQVFVTGDFNEWSPDTAEMQHEDNGYWAINIPEAKHGQTYKYVLETDAGRLFRNDPYAKEVAGAAGNSVITTPDFNWEDEGFQMPDWNKLVIYELHVGTFNRKEQDKPGTFFDVIEKLDYLRDLGVNALEIMPPVEFPGAVSWGYNPSHPFAIESEYGGINGFKTLINEAHKRGIAIILDIVYNHFGPDDLDLWRFDGWSENDGGGIYFYQDHRRKTPWGDSRPDFGRDEVRQYIRDNAMMWLDEFKVDGLRTDAISFIRNVNGDDDQSNDIPEGWSLMQWINKEIAERFPWKITIAEDMKCNEWITRDWQDGGEGFDTQWDAAFVHPVRRVLSAPDDQERNMEDLAKAITYSYNNDTWQRVIYTESHDEVANGKTRVLDEISPGESHNWFARKRSTLGAVLIFTSPGIPMIFQGQEMLEDGWFSDTRPVDWNKGGTFEGIVKLYRDLIQLRTNQYGLTKGLTGRQTKILYTNEEDNIIAFSRTDQGGSKDTTVVVINFANKEQKDLIIPFPEAGLWKIRFNSDWKGYDAEFHDSFAYDTETLHPEADEEGNFNARVDLAPYNAIIYSMD</sequence>
<evidence type="ECO:0000259" key="7">
    <source>
        <dbReference type="SMART" id="SM00642"/>
    </source>
</evidence>
<keyword evidence="6" id="KW-0119">Carbohydrate metabolism</keyword>
<gene>
    <name evidence="8" type="ORF">LZZ85_23440</name>
</gene>
<dbReference type="RefSeq" id="WP_237875868.1">
    <property type="nucleotide sequence ID" value="NZ_JAKLTR010000019.1"/>
</dbReference>
<comment type="similarity">
    <text evidence="3">Belongs to the glycosyl hydrolase 13 family. GlgB subfamily.</text>
</comment>
<dbReference type="Gene3D" id="2.60.40.1180">
    <property type="entry name" value="Golgi alpha-mannosidase II"/>
    <property type="match status" value="1"/>
</dbReference>
<dbReference type="Pfam" id="PF02806">
    <property type="entry name" value="Alpha-amylase_C"/>
    <property type="match status" value="1"/>
</dbReference>
<dbReference type="SUPFAM" id="SSF51445">
    <property type="entry name" value="(Trans)glycosidases"/>
    <property type="match status" value="1"/>
</dbReference>
<evidence type="ECO:0000313" key="8">
    <source>
        <dbReference type="EMBL" id="MCG2617270.1"/>
    </source>
</evidence>
<dbReference type="InterPro" id="IPR013783">
    <property type="entry name" value="Ig-like_fold"/>
</dbReference>
<evidence type="ECO:0000256" key="2">
    <source>
        <dbReference type="ARBA" id="ARBA00002953"/>
    </source>
</evidence>
<dbReference type="Proteomes" id="UP001165367">
    <property type="component" value="Unassembled WGS sequence"/>
</dbReference>
<keyword evidence="8" id="KW-0378">Hydrolase</keyword>
<dbReference type="InterPro" id="IPR014756">
    <property type="entry name" value="Ig_E-set"/>
</dbReference>
<dbReference type="InterPro" id="IPR006048">
    <property type="entry name" value="A-amylase/branching_C"/>
</dbReference>
<comment type="caution">
    <text evidence="8">The sequence shown here is derived from an EMBL/GenBank/DDBJ whole genome shotgun (WGS) entry which is preliminary data.</text>
</comment>
<dbReference type="CDD" id="cd02855">
    <property type="entry name" value="E_set_GBE_prok_N"/>
    <property type="match status" value="1"/>
</dbReference>
<dbReference type="GO" id="GO:0016787">
    <property type="term" value="F:hydrolase activity"/>
    <property type="evidence" value="ECO:0007669"/>
    <property type="project" value="UniProtKB-KW"/>
</dbReference>
<dbReference type="EMBL" id="JAKLTR010000019">
    <property type="protein sequence ID" value="MCG2617270.1"/>
    <property type="molecule type" value="Genomic_DNA"/>
</dbReference>
<dbReference type="InterPro" id="IPR017853">
    <property type="entry name" value="GH"/>
</dbReference>
<dbReference type="SUPFAM" id="SSF81296">
    <property type="entry name" value="E set domains"/>
    <property type="match status" value="1"/>
</dbReference>
<protein>
    <recommendedName>
        <fullName evidence="4">1,4-alpha-glucan branching enzyme</fullName>
        <ecNumber evidence="4">2.4.1.18</ecNumber>
    </recommendedName>
</protein>
<dbReference type="PANTHER" id="PTHR43651:SF11">
    <property type="entry name" value="MALTO-OLIGOSYLTREHALOSE TREHALOHYDROLASE"/>
    <property type="match status" value="1"/>
</dbReference>
<dbReference type="Gene3D" id="3.20.20.80">
    <property type="entry name" value="Glycosidases"/>
    <property type="match status" value="1"/>
</dbReference>
<dbReference type="SMART" id="SM00642">
    <property type="entry name" value="Aamy"/>
    <property type="match status" value="1"/>
</dbReference>
<dbReference type="InterPro" id="IPR037439">
    <property type="entry name" value="Branching_enzy"/>
</dbReference>
<dbReference type="InterPro" id="IPR006047">
    <property type="entry name" value="GH13_cat_dom"/>
</dbReference>
<organism evidence="8 9">
    <name type="scientific">Terrimonas ginsenosidimutans</name>
    <dbReference type="NCBI Taxonomy" id="2908004"/>
    <lineage>
        <taxon>Bacteria</taxon>
        <taxon>Pseudomonadati</taxon>
        <taxon>Bacteroidota</taxon>
        <taxon>Chitinophagia</taxon>
        <taxon>Chitinophagales</taxon>
        <taxon>Chitinophagaceae</taxon>
        <taxon>Terrimonas</taxon>
    </lineage>
</organism>
<evidence type="ECO:0000256" key="6">
    <source>
        <dbReference type="ARBA" id="ARBA00023277"/>
    </source>
</evidence>
<proteinExistence type="inferred from homology"/>
<dbReference type="InterPro" id="IPR004193">
    <property type="entry name" value="Glyco_hydro_13_N"/>
</dbReference>
<evidence type="ECO:0000256" key="5">
    <source>
        <dbReference type="ARBA" id="ARBA00022679"/>
    </source>
</evidence>
<comment type="catalytic activity">
    <reaction evidence="1">
        <text>Transfers a segment of a (1-&gt;4)-alpha-D-glucan chain to a primary hydroxy group in a similar glucan chain.</text>
        <dbReference type="EC" id="2.4.1.18"/>
    </reaction>
</comment>
<dbReference type="SUPFAM" id="SSF51011">
    <property type="entry name" value="Glycosyl hydrolase domain"/>
    <property type="match status" value="1"/>
</dbReference>
<dbReference type="CDD" id="cd11325">
    <property type="entry name" value="AmyAc_GTHase"/>
    <property type="match status" value="1"/>
</dbReference>
<reference evidence="8" key="1">
    <citation type="submission" date="2022-01" db="EMBL/GenBank/DDBJ databases">
        <authorList>
            <person name="Jo J.-H."/>
            <person name="Im W.-T."/>
        </authorList>
    </citation>
    <scope>NUCLEOTIDE SEQUENCE</scope>
    <source>
        <strain evidence="8">NA20</strain>
    </source>
</reference>
<evidence type="ECO:0000313" key="9">
    <source>
        <dbReference type="Proteomes" id="UP001165367"/>
    </source>
</evidence>
<dbReference type="PANTHER" id="PTHR43651">
    <property type="entry name" value="1,4-ALPHA-GLUCAN-BRANCHING ENZYME"/>
    <property type="match status" value="1"/>
</dbReference>
<dbReference type="EC" id="2.4.1.18" evidence="4"/>
<evidence type="ECO:0000256" key="4">
    <source>
        <dbReference type="ARBA" id="ARBA00012541"/>
    </source>
</evidence>
<comment type="function">
    <text evidence="2">Catalyzes the formation of the alpha-1,6-glucosidic linkages in glycogen by scission of a 1,4-alpha-linked oligosaccharide from growing alpha-1,4-glucan chains and the subsequent attachment of the oligosaccharide to the alpha-1,6 position.</text>
</comment>
<accession>A0ABS9KY69</accession>
<keyword evidence="9" id="KW-1185">Reference proteome</keyword>
<dbReference type="InterPro" id="IPR013780">
    <property type="entry name" value="Glyco_hydro_b"/>
</dbReference>
<dbReference type="PIRSF" id="PIRSF000463">
    <property type="entry name" value="GlgB"/>
    <property type="match status" value="1"/>
</dbReference>
<name>A0ABS9KY69_9BACT</name>
<dbReference type="Pfam" id="PF00128">
    <property type="entry name" value="Alpha-amylase"/>
    <property type="match status" value="2"/>
</dbReference>
<feature type="domain" description="Glycosyl hydrolase family 13 catalytic" evidence="7">
    <location>
        <begin position="132"/>
        <end position="490"/>
    </location>
</feature>
<evidence type="ECO:0000256" key="1">
    <source>
        <dbReference type="ARBA" id="ARBA00000826"/>
    </source>
</evidence>
<keyword evidence="5" id="KW-0808">Transferase</keyword>
<dbReference type="InterPro" id="IPR044143">
    <property type="entry name" value="GlgB_N_E_set_prok"/>
</dbReference>